<dbReference type="Proteomes" id="UP000525686">
    <property type="component" value="Unassembled WGS sequence"/>
</dbReference>
<dbReference type="Pfam" id="PF04213">
    <property type="entry name" value="HtaA"/>
    <property type="match status" value="2"/>
</dbReference>
<feature type="domain" description="Htaa" evidence="3">
    <location>
        <begin position="38"/>
        <end position="203"/>
    </location>
</feature>
<dbReference type="AlphaFoldDB" id="A0A7W3WIL6"/>
<feature type="domain" description="Htaa" evidence="3">
    <location>
        <begin position="249"/>
        <end position="387"/>
    </location>
</feature>
<dbReference type="EMBL" id="JABJWZ010000036">
    <property type="protein sequence ID" value="MBB1253038.1"/>
    <property type="molecule type" value="Genomic_DNA"/>
</dbReference>
<feature type="region of interest" description="Disordered" evidence="1">
    <location>
        <begin position="390"/>
        <end position="432"/>
    </location>
</feature>
<evidence type="ECO:0000256" key="2">
    <source>
        <dbReference type="SAM" id="SignalP"/>
    </source>
</evidence>
<comment type="caution">
    <text evidence="4">The sequence shown here is derived from an EMBL/GenBank/DDBJ whole genome shotgun (WGS) entry which is preliminary data.</text>
</comment>
<evidence type="ECO:0000313" key="4">
    <source>
        <dbReference type="EMBL" id="MBB1253038.1"/>
    </source>
</evidence>
<organism evidence="4 5">
    <name type="scientific">Streptomyces alkaliterrae</name>
    <dbReference type="NCBI Taxonomy" id="2213162"/>
    <lineage>
        <taxon>Bacteria</taxon>
        <taxon>Bacillati</taxon>
        <taxon>Actinomycetota</taxon>
        <taxon>Actinomycetes</taxon>
        <taxon>Kitasatosporales</taxon>
        <taxon>Streptomycetaceae</taxon>
        <taxon>Streptomyces</taxon>
    </lineage>
</organism>
<dbReference type="InterPro" id="IPR007331">
    <property type="entry name" value="Htaa"/>
</dbReference>
<feature type="region of interest" description="Disordered" evidence="1">
    <location>
        <begin position="210"/>
        <end position="239"/>
    </location>
</feature>
<protein>
    <submittedName>
        <fullName evidence="4">HtaA domain-containing protein</fullName>
    </submittedName>
</protein>
<proteinExistence type="predicted"/>
<feature type="non-terminal residue" evidence="4">
    <location>
        <position position="493"/>
    </location>
</feature>
<evidence type="ECO:0000259" key="3">
    <source>
        <dbReference type="Pfam" id="PF04213"/>
    </source>
</evidence>
<name>A0A7W3WIL6_9ACTN</name>
<evidence type="ECO:0000313" key="5">
    <source>
        <dbReference type="Proteomes" id="UP000525686"/>
    </source>
</evidence>
<feature type="compositionally biased region" description="Polar residues" evidence="1">
    <location>
        <begin position="407"/>
        <end position="419"/>
    </location>
</feature>
<reference evidence="5" key="1">
    <citation type="submission" date="2020-05" db="EMBL/GenBank/DDBJ databases">
        <title>Classification of alakaliphilic streptomycetes isolated from an alkaline soil next to Lonar Crater, India and a proposal for the recognition of Streptomyces alkaliterrae sp. nov.</title>
        <authorList>
            <person name="Golinska P."/>
        </authorList>
    </citation>
    <scope>NUCLEOTIDE SEQUENCE [LARGE SCALE GENOMIC DNA]</scope>
    <source>
        <strain evidence="5">OF3</strain>
    </source>
</reference>
<feature type="compositionally biased region" description="Basic and acidic residues" evidence="1">
    <location>
        <begin position="219"/>
        <end position="239"/>
    </location>
</feature>
<accession>A0A7W3WIL6</accession>
<feature type="chain" id="PRO_5030673323" evidence="2">
    <location>
        <begin position="31"/>
        <end position="493"/>
    </location>
</feature>
<dbReference type="RefSeq" id="WP_181353747.1">
    <property type="nucleotide sequence ID" value="NZ_JABJWZ010000036.1"/>
</dbReference>
<sequence>MPSCRPPRAFAAVLLTALCALLLPAPGAAAQERVVQGGRLDWSIKSSFQNYVTGPIAQGSWSMLGGAGTIGGGQFRFHSASGGYDPDTGTFRAAFSGGVRFLGHRKDNGTHELDLTISRPTVRINGNTGTLYADMASRPKGGGALSNRSQVPLARLALGGVDMRGGGSPIALAGVPATLTAEGAGAFAGYYPAGTPLDPVSLSVDVRAPARKPAAPTADPEKDARSEKEKGEQDTKEQTVTRVAFKGAVVDWGVRRTFREYVTGPIADGSWKVAEGARDGGALYRFTGGKGHYDRKTGELTATLRGAVTFTGKDLDLSLTDLRVRIAADGKGTLLTDDRPLVTFTTDAKPSKGLLLVEETPTELTEEGAKFFGSMYRAGTAMDPLTLAVPLDDSADLPPLPDLGSEPTDTPEPSTSATPSGGPDGDPAVEPAASAEGFSASVPIALGGASVAAMAAAYWLLDTQVTELGDWAVLTKDPVAGGWPNEFVNRTNP</sequence>
<evidence type="ECO:0000256" key="1">
    <source>
        <dbReference type="SAM" id="MobiDB-lite"/>
    </source>
</evidence>
<feature type="signal peptide" evidence="2">
    <location>
        <begin position="1"/>
        <end position="30"/>
    </location>
</feature>
<gene>
    <name evidence="4" type="ORF">H3146_06600</name>
</gene>
<keyword evidence="2" id="KW-0732">Signal</keyword>